<comment type="caution">
    <text evidence="3">The sequence shown here is derived from an EMBL/GenBank/DDBJ whole genome shotgun (WGS) entry which is preliminary data.</text>
</comment>
<name>A0A941ANA4_9BACI</name>
<gene>
    <name evidence="3" type="ORF">J7W16_03055</name>
</gene>
<feature type="transmembrane region" description="Helical" evidence="1">
    <location>
        <begin position="7"/>
        <end position="26"/>
    </location>
</feature>
<dbReference type="NCBIfam" id="NF037970">
    <property type="entry name" value="vanZ_1"/>
    <property type="match status" value="1"/>
</dbReference>
<evidence type="ECO:0000313" key="3">
    <source>
        <dbReference type="EMBL" id="MBP3950097.1"/>
    </source>
</evidence>
<sequence length="144" mass="16828">MNYALLIFWGLVVFFFSCTTSFFHLLTQGTLQFNLFHPDFSAFFELYPFSFSNTFLVIQKTGHSLSFLILAFLLHNCLRNVKNAMLFACLFGLLLELCQPFFGRDGRLIDVFVNGFGVAVYFFLYLLIQVREKYTYATEEQQEI</sequence>
<dbReference type="EMBL" id="JAGKSQ010000001">
    <property type="protein sequence ID" value="MBP3950097.1"/>
    <property type="molecule type" value="Genomic_DNA"/>
</dbReference>
<feature type="transmembrane region" description="Helical" evidence="1">
    <location>
        <begin position="46"/>
        <end position="72"/>
    </location>
</feature>
<dbReference type="RefSeq" id="WP_210595710.1">
    <property type="nucleotide sequence ID" value="NZ_JAGKSQ010000001.1"/>
</dbReference>
<proteinExistence type="predicted"/>
<dbReference type="Proteomes" id="UP000678228">
    <property type="component" value="Unassembled WGS sequence"/>
</dbReference>
<protein>
    <submittedName>
        <fullName evidence="3">VanZ family protein</fullName>
    </submittedName>
</protein>
<keyword evidence="4" id="KW-1185">Reference proteome</keyword>
<keyword evidence="1" id="KW-0472">Membrane</keyword>
<accession>A0A941ANA4</accession>
<dbReference type="AlphaFoldDB" id="A0A941ANA4"/>
<evidence type="ECO:0000256" key="1">
    <source>
        <dbReference type="SAM" id="Phobius"/>
    </source>
</evidence>
<evidence type="ECO:0000313" key="4">
    <source>
        <dbReference type="Proteomes" id="UP000678228"/>
    </source>
</evidence>
<feature type="domain" description="VanZ-like" evidence="2">
    <location>
        <begin position="4"/>
        <end position="128"/>
    </location>
</feature>
<dbReference type="Pfam" id="PF04892">
    <property type="entry name" value="VanZ"/>
    <property type="match status" value="1"/>
</dbReference>
<dbReference type="InterPro" id="IPR006976">
    <property type="entry name" value="VanZ-like"/>
</dbReference>
<feature type="transmembrane region" description="Helical" evidence="1">
    <location>
        <begin position="84"/>
        <end position="102"/>
    </location>
</feature>
<reference evidence="3" key="1">
    <citation type="submission" date="2021-03" db="EMBL/GenBank/DDBJ databases">
        <title>Bacillus suaedae sp. nov., isolated from Suaeda aralocaspica.</title>
        <authorList>
            <person name="Lei R.F.R."/>
        </authorList>
    </citation>
    <scope>NUCLEOTIDE SEQUENCE</scope>
    <source>
        <strain evidence="3">YZJH907-2</strain>
    </source>
</reference>
<evidence type="ECO:0000259" key="2">
    <source>
        <dbReference type="Pfam" id="PF04892"/>
    </source>
</evidence>
<keyword evidence="1" id="KW-0812">Transmembrane</keyword>
<organism evidence="3 4">
    <name type="scientific">Halalkalibacter suaedae</name>
    <dbReference type="NCBI Taxonomy" id="2822140"/>
    <lineage>
        <taxon>Bacteria</taxon>
        <taxon>Bacillati</taxon>
        <taxon>Bacillota</taxon>
        <taxon>Bacilli</taxon>
        <taxon>Bacillales</taxon>
        <taxon>Bacillaceae</taxon>
        <taxon>Halalkalibacter</taxon>
    </lineage>
</organism>
<feature type="transmembrane region" description="Helical" evidence="1">
    <location>
        <begin position="108"/>
        <end position="128"/>
    </location>
</feature>
<keyword evidence="1" id="KW-1133">Transmembrane helix</keyword>